<organism evidence="1 2">
    <name type="scientific">Lucilia cuprina</name>
    <name type="common">Green bottle fly</name>
    <name type="synonym">Australian sheep blowfly</name>
    <dbReference type="NCBI Taxonomy" id="7375"/>
    <lineage>
        <taxon>Eukaryota</taxon>
        <taxon>Metazoa</taxon>
        <taxon>Ecdysozoa</taxon>
        <taxon>Arthropoda</taxon>
        <taxon>Hexapoda</taxon>
        <taxon>Insecta</taxon>
        <taxon>Pterygota</taxon>
        <taxon>Neoptera</taxon>
        <taxon>Endopterygota</taxon>
        <taxon>Diptera</taxon>
        <taxon>Brachycera</taxon>
        <taxon>Muscomorpha</taxon>
        <taxon>Oestroidea</taxon>
        <taxon>Calliphoridae</taxon>
        <taxon>Luciliinae</taxon>
        <taxon>Lucilia</taxon>
    </lineage>
</organism>
<dbReference type="Proteomes" id="UP000037069">
    <property type="component" value="Unassembled WGS sequence"/>
</dbReference>
<sequence>MINLVVYQTTPAPKRWNLEFYSLTCSNSSNTIKTFDCNFNQLAPSHYNFTTRLIFNKNLDKQFSIRYFIDVKPHFKKDYINFINIKINACDAIRTNYEIPLLKTLMLEMRRTSNIPYQCPFKKDVLYEFKNLSVTDKYLLMSVPNLNFTNGFELYESSNLIGSFITKGGITSKT</sequence>
<dbReference type="Pfam" id="PF06477">
    <property type="entry name" value="DUF1091"/>
    <property type="match status" value="1"/>
</dbReference>
<keyword evidence="2" id="KW-1185">Reference proteome</keyword>
<comment type="caution">
    <text evidence="1">The sequence shown here is derived from an EMBL/GenBank/DDBJ whole genome shotgun (WGS) entry which is preliminary data.</text>
</comment>
<dbReference type="AlphaFoldDB" id="A0A0L0CLR2"/>
<protein>
    <submittedName>
        <fullName evidence="1">Uncharacterized protein</fullName>
    </submittedName>
</protein>
<name>A0A0L0CLR2_LUCCU</name>
<evidence type="ECO:0000313" key="2">
    <source>
        <dbReference type="Proteomes" id="UP000037069"/>
    </source>
</evidence>
<dbReference type="OrthoDB" id="8061759at2759"/>
<dbReference type="EMBL" id="JRES01000224">
    <property type="protein sequence ID" value="KNC33201.1"/>
    <property type="molecule type" value="Genomic_DNA"/>
</dbReference>
<accession>A0A0L0CLR2</accession>
<gene>
    <name evidence="1" type="ORF">FF38_05636</name>
</gene>
<dbReference type="PANTHER" id="PTHR20898">
    <property type="entry name" value="DAEDALUS ON 3-RELATED-RELATED"/>
    <property type="match status" value="1"/>
</dbReference>
<dbReference type="InterPro" id="IPR010512">
    <property type="entry name" value="DUF1091"/>
</dbReference>
<reference evidence="1 2" key="1">
    <citation type="journal article" date="2015" name="Nat. Commun.">
        <title>Lucilia cuprina genome unlocks parasitic fly biology to underpin future interventions.</title>
        <authorList>
            <person name="Anstead C.A."/>
            <person name="Korhonen P.K."/>
            <person name="Young N.D."/>
            <person name="Hall R.S."/>
            <person name="Jex A.R."/>
            <person name="Murali S.C."/>
            <person name="Hughes D.S."/>
            <person name="Lee S.F."/>
            <person name="Perry T."/>
            <person name="Stroehlein A.J."/>
            <person name="Ansell B.R."/>
            <person name="Breugelmans B."/>
            <person name="Hofmann A."/>
            <person name="Qu J."/>
            <person name="Dugan S."/>
            <person name="Lee S.L."/>
            <person name="Chao H."/>
            <person name="Dinh H."/>
            <person name="Han Y."/>
            <person name="Doddapaneni H.V."/>
            <person name="Worley K.C."/>
            <person name="Muzny D.M."/>
            <person name="Ioannidis P."/>
            <person name="Waterhouse R.M."/>
            <person name="Zdobnov E.M."/>
            <person name="James P.J."/>
            <person name="Bagnall N.H."/>
            <person name="Kotze A.C."/>
            <person name="Gibbs R.A."/>
            <person name="Richards S."/>
            <person name="Batterham P."/>
            <person name="Gasser R.B."/>
        </authorList>
    </citation>
    <scope>NUCLEOTIDE SEQUENCE [LARGE SCALE GENOMIC DNA]</scope>
    <source>
        <strain evidence="1 2">LS</strain>
        <tissue evidence="1">Full body</tissue>
    </source>
</reference>
<evidence type="ECO:0000313" key="1">
    <source>
        <dbReference type="EMBL" id="KNC33201.1"/>
    </source>
</evidence>
<dbReference type="PANTHER" id="PTHR20898:SF0">
    <property type="entry name" value="DAEDALUS ON 3-RELATED"/>
    <property type="match status" value="1"/>
</dbReference>
<proteinExistence type="predicted"/>
<dbReference type="SMART" id="SM00697">
    <property type="entry name" value="DM8"/>
    <property type="match status" value="1"/>
</dbReference>